<gene>
    <name evidence="2" type="ORF">DB31_8681</name>
    <name evidence="3" type="ORF">DB31_8768</name>
</gene>
<dbReference type="AlphaFoldDB" id="A0A085WIA2"/>
<dbReference type="EMBL" id="JMCB01000008">
    <property type="protein sequence ID" value="KFE67328.1"/>
    <property type="molecule type" value="Genomic_DNA"/>
</dbReference>
<comment type="caution">
    <text evidence="3">The sequence shown here is derived from an EMBL/GenBank/DDBJ whole genome shotgun (WGS) entry which is preliminary data.</text>
</comment>
<dbReference type="Proteomes" id="UP000028725">
    <property type="component" value="Unassembled WGS sequence"/>
</dbReference>
<proteinExistence type="predicted"/>
<dbReference type="EMBL" id="JMCB01000008">
    <property type="protein sequence ID" value="KFE67415.1"/>
    <property type="molecule type" value="Genomic_DNA"/>
</dbReference>
<name>A0A085WIA2_9BACT</name>
<feature type="region of interest" description="Disordered" evidence="1">
    <location>
        <begin position="1"/>
        <end position="88"/>
    </location>
</feature>
<reference evidence="3 4" key="1">
    <citation type="submission" date="2014-04" db="EMBL/GenBank/DDBJ databases">
        <title>Genome assembly of Hyalangium minutum DSM 14724.</title>
        <authorList>
            <person name="Sharma G."/>
            <person name="Subramanian S."/>
        </authorList>
    </citation>
    <scope>NUCLEOTIDE SEQUENCE [LARGE SCALE GENOMIC DNA]</scope>
    <source>
        <strain evidence="3 4">DSM 14724</strain>
    </source>
</reference>
<evidence type="ECO:0000313" key="2">
    <source>
        <dbReference type="EMBL" id="KFE67328.1"/>
    </source>
</evidence>
<accession>A0A085WIA2</accession>
<sequence length="88" mass="9199">MRGVHHGHPLAGRGLPRERPGGGQRFGSSDVGVLPWGARLGGYGLAHGCAPGGSGSSMKERFLRQGTAEAEPSRNGRSPPRHFRGSDT</sequence>
<evidence type="ECO:0000313" key="3">
    <source>
        <dbReference type="EMBL" id="KFE67415.1"/>
    </source>
</evidence>
<organism evidence="3 4">
    <name type="scientific">Hyalangium minutum</name>
    <dbReference type="NCBI Taxonomy" id="394096"/>
    <lineage>
        <taxon>Bacteria</taxon>
        <taxon>Pseudomonadati</taxon>
        <taxon>Myxococcota</taxon>
        <taxon>Myxococcia</taxon>
        <taxon>Myxococcales</taxon>
        <taxon>Cystobacterineae</taxon>
        <taxon>Archangiaceae</taxon>
        <taxon>Hyalangium</taxon>
    </lineage>
</organism>
<feature type="compositionally biased region" description="Basic residues" evidence="1">
    <location>
        <begin position="79"/>
        <end position="88"/>
    </location>
</feature>
<feature type="compositionally biased region" description="Gly residues" evidence="1">
    <location>
        <begin position="39"/>
        <end position="55"/>
    </location>
</feature>
<protein>
    <submittedName>
        <fullName evidence="3">Uncharacterized protein</fullName>
    </submittedName>
</protein>
<evidence type="ECO:0000313" key="4">
    <source>
        <dbReference type="Proteomes" id="UP000028725"/>
    </source>
</evidence>
<evidence type="ECO:0000256" key="1">
    <source>
        <dbReference type="SAM" id="MobiDB-lite"/>
    </source>
</evidence>
<keyword evidence="4" id="KW-1185">Reference proteome</keyword>